<evidence type="ECO:0000313" key="2">
    <source>
        <dbReference type="EMBL" id="OGY82219.1"/>
    </source>
</evidence>
<dbReference type="Pfam" id="PF13635">
    <property type="entry name" value="DUF4143"/>
    <property type="match status" value="1"/>
</dbReference>
<protein>
    <submittedName>
        <fullName evidence="2">ATPase</fullName>
    </submittedName>
</protein>
<dbReference type="PANTHER" id="PTHR43566:SF1">
    <property type="entry name" value="AAA+ ATPASE DOMAIN-CONTAINING PROTEIN"/>
    <property type="match status" value="1"/>
</dbReference>
<dbReference type="Gene3D" id="3.40.50.300">
    <property type="entry name" value="P-loop containing nucleotide triphosphate hydrolases"/>
    <property type="match status" value="1"/>
</dbReference>
<dbReference type="SMART" id="SM00382">
    <property type="entry name" value="AAA"/>
    <property type="match status" value="1"/>
</dbReference>
<evidence type="ECO:0000313" key="3">
    <source>
        <dbReference type="Proteomes" id="UP000176952"/>
    </source>
</evidence>
<evidence type="ECO:0000259" key="1">
    <source>
        <dbReference type="SMART" id="SM00382"/>
    </source>
</evidence>
<name>A0A1G2B0L2_9BACT</name>
<gene>
    <name evidence="2" type="ORF">A3F54_05415</name>
</gene>
<reference evidence="2 3" key="1">
    <citation type="journal article" date="2016" name="Nat. Commun.">
        <title>Thousands of microbial genomes shed light on interconnected biogeochemical processes in an aquifer system.</title>
        <authorList>
            <person name="Anantharaman K."/>
            <person name="Brown C.T."/>
            <person name="Hug L.A."/>
            <person name="Sharon I."/>
            <person name="Castelle C.J."/>
            <person name="Probst A.J."/>
            <person name="Thomas B.C."/>
            <person name="Singh A."/>
            <person name="Wilkins M.J."/>
            <person name="Karaoz U."/>
            <person name="Brodie E.L."/>
            <person name="Williams K.H."/>
            <person name="Hubbard S.S."/>
            <person name="Banfield J.F."/>
        </authorList>
    </citation>
    <scope>NUCLEOTIDE SEQUENCE [LARGE SCALE GENOMIC DNA]</scope>
</reference>
<organism evidence="2 3">
    <name type="scientific">Candidatus Kerfeldbacteria bacterium RIFCSPHIGHO2_12_FULL_48_17</name>
    <dbReference type="NCBI Taxonomy" id="1798542"/>
    <lineage>
        <taxon>Bacteria</taxon>
        <taxon>Candidatus Kerfeldiibacteriota</taxon>
    </lineage>
</organism>
<dbReference type="Proteomes" id="UP000176952">
    <property type="component" value="Unassembled WGS sequence"/>
</dbReference>
<dbReference type="AlphaFoldDB" id="A0A1G2B0L2"/>
<proteinExistence type="predicted"/>
<dbReference type="EMBL" id="MHKD01000036">
    <property type="protein sequence ID" value="OGY82219.1"/>
    <property type="molecule type" value="Genomic_DNA"/>
</dbReference>
<dbReference type="InterPro" id="IPR041682">
    <property type="entry name" value="AAA_14"/>
</dbReference>
<dbReference type="SUPFAM" id="SSF52540">
    <property type="entry name" value="P-loop containing nucleoside triphosphate hydrolases"/>
    <property type="match status" value="1"/>
</dbReference>
<dbReference type="STRING" id="1798542.A3F54_05415"/>
<accession>A0A1G2B0L2</accession>
<dbReference type="InterPro" id="IPR027417">
    <property type="entry name" value="P-loop_NTPase"/>
</dbReference>
<feature type="domain" description="AAA+ ATPase" evidence="1">
    <location>
        <begin position="17"/>
        <end position="139"/>
    </location>
</feature>
<dbReference type="InterPro" id="IPR025420">
    <property type="entry name" value="DUF4143"/>
</dbReference>
<dbReference type="PANTHER" id="PTHR43566">
    <property type="entry name" value="CONSERVED PROTEIN"/>
    <property type="match status" value="1"/>
</dbReference>
<sequence length="374" mass="43726">MRISRDLQPIIEKHLFKKKVIIIYGARQVGKTTILKALEEKLASHTSRYLNCDEPDVRTALTDKTSTELKAYLGDANIIFLDEAQRVKNIGLTLKLLVDNFPEMQIIATGSSSFDLANQIVEPLTGRKYEFILYPFSLEELRQIQNIQEEKRTLEQRMIFGMYPEIVLKSSEAEELLRNITRSYLYKDILAFQNIRNPEVLDKLLQALALQIGKEVSYRELSNLLNIDQKTVANYIGILEKAFIVFTLKPYSRNIRNELKKLRKIYFYDLGIRNALINNLNPLSLREDVGGLWENFLLVERMKKLENTENSVNRYFWRTHQKAEIDYLEEKNGKLRAFEFKWGKKSARAPKAFSDAYQDAKFQVISKDNYEIFI</sequence>
<comment type="caution">
    <text evidence="2">The sequence shown here is derived from an EMBL/GenBank/DDBJ whole genome shotgun (WGS) entry which is preliminary data.</text>
</comment>
<dbReference type="Pfam" id="PF13173">
    <property type="entry name" value="AAA_14"/>
    <property type="match status" value="1"/>
</dbReference>
<dbReference type="InterPro" id="IPR003593">
    <property type="entry name" value="AAA+_ATPase"/>
</dbReference>